<protein>
    <submittedName>
        <fullName evidence="15">Zinc finger protein 594</fullName>
    </submittedName>
</protein>
<dbReference type="PANTHER" id="PTHR24381">
    <property type="entry name" value="ZINC FINGER PROTEIN"/>
    <property type="match status" value="1"/>
</dbReference>
<evidence type="ECO:0000256" key="3">
    <source>
        <dbReference type="ARBA" id="ARBA00006991"/>
    </source>
</evidence>
<evidence type="ECO:0000313" key="16">
    <source>
        <dbReference type="Proteomes" id="UP000052978"/>
    </source>
</evidence>
<proteinExistence type="inferred from homology"/>
<dbReference type="InterPro" id="IPR013087">
    <property type="entry name" value="Znf_C2H2_type"/>
</dbReference>
<dbReference type="FunFam" id="3.30.160.60:FF:002343">
    <property type="entry name" value="Zinc finger protein 33A"/>
    <property type="match status" value="1"/>
</dbReference>
<evidence type="ECO:0000256" key="7">
    <source>
        <dbReference type="ARBA" id="ARBA00022833"/>
    </source>
</evidence>
<feature type="compositionally biased region" description="Basic and acidic residues" evidence="13">
    <location>
        <begin position="23"/>
        <end position="32"/>
    </location>
</feature>
<gene>
    <name evidence="15" type="ORF">D623_10007486</name>
</gene>
<dbReference type="EMBL" id="KE164426">
    <property type="protein sequence ID" value="EPQ17874.1"/>
    <property type="molecule type" value="Genomic_DNA"/>
</dbReference>
<sequence>MEPKDDYDDVEITTNIRNHHLKTTPDSETRNKMKDRKAKMKISEEKDSARVVSGRLQRQISQECGLVETSDLEHRSLRHWGERGCECNEGGKILSARGRSHRYEVCGQSFKQKSEVTEHEKIDNIKKTYDKIYTGENPYQCKECGKVFRQCSLLNQHLRIHNGEKPYECKECGKPFIRHTAFLKHQRLHTGEKVKESEKTFSKDELFREEQRIHQEEKAYQCGRTFQGSSDLITHHLTHMGEKPYECKECGETFHQGSDLMKHHRINSGEKLTFSSDLIKHYCVHTGEKSYGCLDCGKAFNQNSHFI</sequence>
<comment type="similarity">
    <text evidence="3">Belongs to the krueppel C2H2-type zinc-finger protein family.</text>
</comment>
<evidence type="ECO:0000256" key="2">
    <source>
        <dbReference type="ARBA" id="ARBA00004123"/>
    </source>
</evidence>
<dbReference type="FunFam" id="3.30.160.60:FF:002254">
    <property type="entry name" value="Zinc finger protein 540"/>
    <property type="match status" value="1"/>
</dbReference>
<evidence type="ECO:0000256" key="12">
    <source>
        <dbReference type="PROSITE-ProRule" id="PRU00042"/>
    </source>
</evidence>
<keyword evidence="4" id="KW-0479">Metal-binding</keyword>
<dbReference type="AlphaFoldDB" id="S7NK59"/>
<dbReference type="GO" id="GO:0000981">
    <property type="term" value="F:DNA-binding transcription factor activity, RNA polymerase II-specific"/>
    <property type="evidence" value="ECO:0007669"/>
    <property type="project" value="TreeGrafter"/>
</dbReference>
<evidence type="ECO:0000256" key="6">
    <source>
        <dbReference type="ARBA" id="ARBA00022771"/>
    </source>
</evidence>
<evidence type="ECO:0000259" key="14">
    <source>
        <dbReference type="PROSITE" id="PS50157"/>
    </source>
</evidence>
<dbReference type="FunFam" id="3.30.160.60:FF:000176">
    <property type="entry name" value="zinc finger protein 70"/>
    <property type="match status" value="1"/>
</dbReference>
<evidence type="ECO:0000256" key="13">
    <source>
        <dbReference type="SAM" id="MobiDB-lite"/>
    </source>
</evidence>
<evidence type="ECO:0000256" key="11">
    <source>
        <dbReference type="ARBA" id="ARBA00023242"/>
    </source>
</evidence>
<evidence type="ECO:0000256" key="9">
    <source>
        <dbReference type="ARBA" id="ARBA00023125"/>
    </source>
</evidence>
<dbReference type="Pfam" id="PF00096">
    <property type="entry name" value="zf-C2H2"/>
    <property type="match status" value="3"/>
</dbReference>
<reference evidence="15 16" key="1">
    <citation type="journal article" date="2013" name="Nat. Commun.">
        <title>Genome analysis reveals insights into physiology and longevity of the Brandt's bat Myotis brandtii.</title>
        <authorList>
            <person name="Seim I."/>
            <person name="Fang X."/>
            <person name="Xiong Z."/>
            <person name="Lobanov A.V."/>
            <person name="Huang Z."/>
            <person name="Ma S."/>
            <person name="Feng Y."/>
            <person name="Turanov A.A."/>
            <person name="Zhu Y."/>
            <person name="Lenz T.L."/>
            <person name="Gerashchenko M.V."/>
            <person name="Fan D."/>
            <person name="Hee Yim S."/>
            <person name="Yao X."/>
            <person name="Jordan D."/>
            <person name="Xiong Y."/>
            <person name="Ma Y."/>
            <person name="Lyapunov A.N."/>
            <person name="Chen G."/>
            <person name="Kulakova O.I."/>
            <person name="Sun Y."/>
            <person name="Lee S.G."/>
            <person name="Bronson R.T."/>
            <person name="Moskalev A.A."/>
            <person name="Sunyaev S.R."/>
            <person name="Zhang G."/>
            <person name="Krogh A."/>
            <person name="Wang J."/>
            <person name="Gladyshev V.N."/>
        </authorList>
    </citation>
    <scope>NUCLEOTIDE SEQUENCE [LARGE SCALE GENOMIC DNA]</scope>
</reference>
<keyword evidence="8" id="KW-0805">Transcription regulation</keyword>
<keyword evidence="6 12" id="KW-0863">Zinc-finger</keyword>
<feature type="domain" description="C2H2-type" evidence="14">
    <location>
        <begin position="217"/>
        <end position="244"/>
    </location>
</feature>
<evidence type="ECO:0000256" key="10">
    <source>
        <dbReference type="ARBA" id="ARBA00023163"/>
    </source>
</evidence>
<keyword evidence="5" id="KW-0677">Repeat</keyword>
<feature type="domain" description="C2H2-type" evidence="14">
    <location>
        <begin position="245"/>
        <end position="272"/>
    </location>
</feature>
<dbReference type="GO" id="GO:0008270">
    <property type="term" value="F:zinc ion binding"/>
    <property type="evidence" value="ECO:0007669"/>
    <property type="project" value="UniProtKB-KW"/>
</dbReference>
<dbReference type="SUPFAM" id="SSF57667">
    <property type="entry name" value="beta-beta-alpha zinc fingers"/>
    <property type="match status" value="4"/>
</dbReference>
<keyword evidence="7" id="KW-0862">Zinc</keyword>
<dbReference type="InterPro" id="IPR036236">
    <property type="entry name" value="Znf_C2H2_sf"/>
</dbReference>
<dbReference type="PROSITE" id="PS50157">
    <property type="entry name" value="ZINC_FINGER_C2H2_2"/>
    <property type="match status" value="4"/>
</dbReference>
<evidence type="ECO:0000313" key="15">
    <source>
        <dbReference type="EMBL" id="EPQ17874.1"/>
    </source>
</evidence>
<keyword evidence="10" id="KW-0804">Transcription</keyword>
<organism evidence="15 16">
    <name type="scientific">Myotis brandtii</name>
    <name type="common">Brandt's bat</name>
    <dbReference type="NCBI Taxonomy" id="109478"/>
    <lineage>
        <taxon>Eukaryota</taxon>
        <taxon>Metazoa</taxon>
        <taxon>Chordata</taxon>
        <taxon>Craniata</taxon>
        <taxon>Vertebrata</taxon>
        <taxon>Euteleostomi</taxon>
        <taxon>Mammalia</taxon>
        <taxon>Eutheria</taxon>
        <taxon>Laurasiatheria</taxon>
        <taxon>Chiroptera</taxon>
        <taxon>Yangochiroptera</taxon>
        <taxon>Vespertilionidae</taxon>
        <taxon>Myotis</taxon>
    </lineage>
</organism>
<evidence type="ECO:0000256" key="4">
    <source>
        <dbReference type="ARBA" id="ARBA00022723"/>
    </source>
</evidence>
<dbReference type="PANTHER" id="PTHR24381:SF390">
    <property type="entry name" value="ZINC FINGER PROTEIN 37 HOMOLOG"/>
    <property type="match status" value="1"/>
</dbReference>
<evidence type="ECO:0000256" key="1">
    <source>
        <dbReference type="ARBA" id="ARBA00003767"/>
    </source>
</evidence>
<keyword evidence="9" id="KW-0238">DNA-binding</keyword>
<dbReference type="GO" id="GO:0000977">
    <property type="term" value="F:RNA polymerase II transcription regulatory region sequence-specific DNA binding"/>
    <property type="evidence" value="ECO:0007669"/>
    <property type="project" value="TreeGrafter"/>
</dbReference>
<comment type="subcellular location">
    <subcellularLocation>
        <location evidence="2">Nucleus</location>
    </subcellularLocation>
</comment>
<dbReference type="FunFam" id="3.30.160.60:FF:000198">
    <property type="entry name" value="zinc finger protein 10 isoform X1"/>
    <property type="match status" value="1"/>
</dbReference>
<dbReference type="SMART" id="SM00355">
    <property type="entry name" value="ZnF_C2H2"/>
    <property type="match status" value="5"/>
</dbReference>
<accession>S7NK59</accession>
<name>S7NK59_MYOBR</name>
<comment type="function">
    <text evidence="1">May be involved in transcriptional regulation.</text>
</comment>
<evidence type="ECO:0000256" key="5">
    <source>
        <dbReference type="ARBA" id="ARBA00022737"/>
    </source>
</evidence>
<keyword evidence="16" id="KW-1185">Reference proteome</keyword>
<dbReference type="PROSITE" id="PS00028">
    <property type="entry name" value="ZINC_FINGER_C2H2_1"/>
    <property type="match status" value="2"/>
</dbReference>
<dbReference type="GO" id="GO:0005634">
    <property type="term" value="C:nucleus"/>
    <property type="evidence" value="ECO:0007669"/>
    <property type="project" value="UniProtKB-SubCell"/>
</dbReference>
<evidence type="ECO:0000256" key="8">
    <source>
        <dbReference type="ARBA" id="ARBA00023015"/>
    </source>
</evidence>
<feature type="domain" description="C2H2-type" evidence="14">
    <location>
        <begin position="167"/>
        <end position="194"/>
    </location>
</feature>
<feature type="domain" description="C2H2-type" evidence="14">
    <location>
        <begin position="139"/>
        <end position="166"/>
    </location>
</feature>
<dbReference type="Gene3D" id="3.30.160.60">
    <property type="entry name" value="Classic Zinc Finger"/>
    <property type="match status" value="5"/>
</dbReference>
<keyword evidence="11" id="KW-0539">Nucleus</keyword>
<dbReference type="Proteomes" id="UP000052978">
    <property type="component" value="Unassembled WGS sequence"/>
</dbReference>
<feature type="region of interest" description="Disordered" evidence="13">
    <location>
        <begin position="19"/>
        <end position="45"/>
    </location>
</feature>